<dbReference type="PANTHER" id="PTHR43562">
    <property type="entry name" value="NAPA-TYPE SODIUM/HYDROGEN ANTIPORTER"/>
    <property type="match status" value="1"/>
</dbReference>
<evidence type="ECO:0000256" key="6">
    <source>
        <dbReference type="ARBA" id="ARBA00023065"/>
    </source>
</evidence>
<organism evidence="10 11">
    <name type="scientific">Aequorivita xiaoshiensis</name>
    <dbReference type="NCBI Taxonomy" id="2874476"/>
    <lineage>
        <taxon>Bacteria</taxon>
        <taxon>Pseudomonadati</taxon>
        <taxon>Bacteroidota</taxon>
        <taxon>Flavobacteriia</taxon>
        <taxon>Flavobacteriales</taxon>
        <taxon>Flavobacteriaceae</taxon>
        <taxon>Aequorivita</taxon>
    </lineage>
</organism>
<evidence type="ECO:0000313" key="10">
    <source>
        <dbReference type="EMBL" id="MCG2429818.1"/>
    </source>
</evidence>
<keyword evidence="5 8" id="KW-1133">Transmembrane helix</keyword>
<evidence type="ECO:0000259" key="9">
    <source>
        <dbReference type="Pfam" id="PF00999"/>
    </source>
</evidence>
<dbReference type="EMBL" id="JAIRBB010000001">
    <property type="protein sequence ID" value="MCG2429818.1"/>
    <property type="molecule type" value="Genomic_DNA"/>
</dbReference>
<proteinExistence type="predicted"/>
<name>A0A9X1R1G0_9FLAO</name>
<dbReference type="Pfam" id="PF00999">
    <property type="entry name" value="Na_H_Exchanger"/>
    <property type="match status" value="1"/>
</dbReference>
<evidence type="ECO:0000256" key="3">
    <source>
        <dbReference type="ARBA" id="ARBA00022449"/>
    </source>
</evidence>
<feature type="transmembrane region" description="Helical" evidence="8">
    <location>
        <begin position="22"/>
        <end position="45"/>
    </location>
</feature>
<evidence type="ECO:0000256" key="5">
    <source>
        <dbReference type="ARBA" id="ARBA00022989"/>
    </source>
</evidence>
<dbReference type="Gene3D" id="1.20.1530.20">
    <property type="match status" value="1"/>
</dbReference>
<keyword evidence="3" id="KW-0050">Antiport</keyword>
<evidence type="ECO:0000256" key="2">
    <source>
        <dbReference type="ARBA" id="ARBA00022448"/>
    </source>
</evidence>
<accession>A0A9X1R1G0</accession>
<gene>
    <name evidence="10" type="ORF">K8344_01700</name>
</gene>
<dbReference type="GO" id="GO:1902600">
    <property type="term" value="P:proton transmembrane transport"/>
    <property type="evidence" value="ECO:0007669"/>
    <property type="project" value="InterPro"/>
</dbReference>
<dbReference type="GO" id="GO:0016020">
    <property type="term" value="C:membrane"/>
    <property type="evidence" value="ECO:0007669"/>
    <property type="project" value="UniProtKB-SubCell"/>
</dbReference>
<comment type="caution">
    <text evidence="10">The sequence shown here is derived from an EMBL/GenBank/DDBJ whole genome shotgun (WGS) entry which is preliminary data.</text>
</comment>
<evidence type="ECO:0000256" key="7">
    <source>
        <dbReference type="ARBA" id="ARBA00023136"/>
    </source>
</evidence>
<reference evidence="10" key="1">
    <citation type="submission" date="2021-09" db="EMBL/GenBank/DDBJ databases">
        <title>Genome of Aequorivita sp. strain F64183.</title>
        <authorList>
            <person name="Wang Y."/>
        </authorList>
    </citation>
    <scope>NUCLEOTIDE SEQUENCE</scope>
    <source>
        <strain evidence="10">F64183</strain>
    </source>
</reference>
<feature type="domain" description="Cation/H+ exchanger transmembrane" evidence="9">
    <location>
        <begin position="2"/>
        <end position="94"/>
    </location>
</feature>
<keyword evidence="2" id="KW-0813">Transport</keyword>
<dbReference type="GO" id="GO:0015297">
    <property type="term" value="F:antiporter activity"/>
    <property type="evidence" value="ECO:0007669"/>
    <property type="project" value="UniProtKB-KW"/>
</dbReference>
<dbReference type="InterPro" id="IPR038770">
    <property type="entry name" value="Na+/solute_symporter_sf"/>
</dbReference>
<dbReference type="InterPro" id="IPR006153">
    <property type="entry name" value="Cation/H_exchanger_TM"/>
</dbReference>
<keyword evidence="4 8" id="KW-0812">Transmembrane</keyword>
<feature type="transmembrane region" description="Helical" evidence="8">
    <location>
        <begin position="57"/>
        <end position="78"/>
    </location>
</feature>
<evidence type="ECO:0000256" key="4">
    <source>
        <dbReference type="ARBA" id="ARBA00022692"/>
    </source>
</evidence>
<evidence type="ECO:0000256" key="8">
    <source>
        <dbReference type="SAM" id="Phobius"/>
    </source>
</evidence>
<dbReference type="PANTHER" id="PTHR43562:SF4">
    <property type="entry name" value="NA(+)_H(+) ANTIPORTER NHAS5"/>
    <property type="match status" value="1"/>
</dbReference>
<sequence>MGLIVLGIIIGLEGLNLLEYSLFVYVFSTIGLLYIIFIAGSELVLNEFKATKNKSIIFGFLTFSIPPALGIPVCHYFLGFDVNSRLLTATMFATHPLLSN</sequence>
<dbReference type="Proteomes" id="UP001139462">
    <property type="component" value="Unassembled WGS sequence"/>
</dbReference>
<protein>
    <submittedName>
        <fullName evidence="10">Cation:proton antiporter</fullName>
    </submittedName>
</protein>
<evidence type="ECO:0000313" key="11">
    <source>
        <dbReference type="Proteomes" id="UP001139462"/>
    </source>
</evidence>
<comment type="subcellular location">
    <subcellularLocation>
        <location evidence="1">Membrane</location>
        <topology evidence="1">Multi-pass membrane protein</topology>
    </subcellularLocation>
</comment>
<dbReference type="AlphaFoldDB" id="A0A9X1R1G0"/>
<keyword evidence="6" id="KW-0406">Ion transport</keyword>
<keyword evidence="7 8" id="KW-0472">Membrane</keyword>
<keyword evidence="11" id="KW-1185">Reference proteome</keyword>
<evidence type="ECO:0000256" key="1">
    <source>
        <dbReference type="ARBA" id="ARBA00004141"/>
    </source>
</evidence>